<evidence type="ECO:0000313" key="4">
    <source>
        <dbReference type="Proteomes" id="UP000271603"/>
    </source>
</evidence>
<dbReference type="GO" id="GO:0016740">
    <property type="term" value="F:transferase activity"/>
    <property type="evidence" value="ECO:0007669"/>
    <property type="project" value="UniProtKB-KW"/>
</dbReference>
<dbReference type="Proteomes" id="UP000271603">
    <property type="component" value="Chromosome"/>
</dbReference>
<dbReference type="PANTHER" id="PTHR36113">
    <property type="entry name" value="LYASE, PUTATIVE-RELATED-RELATED"/>
    <property type="match status" value="1"/>
</dbReference>
<dbReference type="Gene3D" id="3.10.180.10">
    <property type="entry name" value="2,3-Dihydroxybiphenyl 1,2-Dioxygenase, domain 1"/>
    <property type="match status" value="1"/>
</dbReference>
<dbReference type="EC" id="2.5.1.-" evidence="3"/>
<protein>
    <submittedName>
        <fullName evidence="3">Metallothiol transferase fosB 2</fullName>
        <ecNumber evidence="3">2.5.1.-</ecNumber>
    </submittedName>
</protein>
<dbReference type="GO" id="GO:0046872">
    <property type="term" value="F:metal ion binding"/>
    <property type="evidence" value="ECO:0007669"/>
    <property type="project" value="UniProtKB-KW"/>
</dbReference>
<proteinExistence type="predicted"/>
<dbReference type="PROSITE" id="PS51819">
    <property type="entry name" value="VOC"/>
    <property type="match status" value="1"/>
</dbReference>
<dbReference type="InterPro" id="IPR037523">
    <property type="entry name" value="VOC_core"/>
</dbReference>
<evidence type="ECO:0000313" key="3">
    <source>
        <dbReference type="EMBL" id="VEA68751.1"/>
    </source>
</evidence>
<dbReference type="STRING" id="61652.AXX16_2020"/>
<dbReference type="InterPro" id="IPR029068">
    <property type="entry name" value="Glyas_Bleomycin-R_OHBP_Dase"/>
</dbReference>
<gene>
    <name evidence="3" type="primary">fosB2</name>
    <name evidence="3" type="ORF">NCTC9419_00594</name>
</gene>
<organism evidence="3 4">
    <name type="scientific">Serratia rubidaea</name>
    <name type="common">Serratia marinorubra</name>
    <dbReference type="NCBI Taxonomy" id="61652"/>
    <lineage>
        <taxon>Bacteria</taxon>
        <taxon>Pseudomonadati</taxon>
        <taxon>Pseudomonadota</taxon>
        <taxon>Gammaproteobacteria</taxon>
        <taxon>Enterobacterales</taxon>
        <taxon>Yersiniaceae</taxon>
        <taxon>Serratia</taxon>
    </lineage>
</organism>
<feature type="domain" description="VOC" evidence="2">
    <location>
        <begin position="7"/>
        <end position="132"/>
    </location>
</feature>
<dbReference type="InterPro" id="IPR051332">
    <property type="entry name" value="Fosfomycin_Res_Enzymes"/>
</dbReference>
<sequence length="138" mass="15896">MPLTLERIIETALYVSDMPRASHFYETVLRLPAMVVKERFRAYNVGGQNVLLLFIRGDGRQGFREEAGYIPPHDGNGPYHLAFAVSRAQLPQWEQRLSQHGVEIEGRMRWPRGAESLYFRDPDGHLLELATPGLWDNY</sequence>
<dbReference type="SUPFAM" id="SSF54593">
    <property type="entry name" value="Glyoxalase/Bleomycin resistance protein/Dihydroxybiphenyl dioxygenase"/>
    <property type="match status" value="1"/>
</dbReference>
<dbReference type="Pfam" id="PF00903">
    <property type="entry name" value="Glyoxalase"/>
    <property type="match status" value="1"/>
</dbReference>
<evidence type="ECO:0000256" key="1">
    <source>
        <dbReference type="ARBA" id="ARBA00022723"/>
    </source>
</evidence>
<dbReference type="EMBL" id="LR134155">
    <property type="protein sequence ID" value="VEA68751.1"/>
    <property type="molecule type" value="Genomic_DNA"/>
</dbReference>
<accession>A0A3S4FPA6</accession>
<keyword evidence="3" id="KW-0808">Transferase</keyword>
<keyword evidence="1" id="KW-0479">Metal-binding</keyword>
<reference evidence="3 4" key="1">
    <citation type="submission" date="2018-12" db="EMBL/GenBank/DDBJ databases">
        <authorList>
            <consortium name="Pathogen Informatics"/>
        </authorList>
    </citation>
    <scope>NUCLEOTIDE SEQUENCE [LARGE SCALE GENOMIC DNA]</scope>
    <source>
        <strain evidence="3 4">NCTC9419</strain>
    </source>
</reference>
<evidence type="ECO:0000259" key="2">
    <source>
        <dbReference type="PROSITE" id="PS51819"/>
    </source>
</evidence>
<dbReference type="PANTHER" id="PTHR36113:SF6">
    <property type="entry name" value="FOSFOMYCIN RESISTANCE PROTEIN FOSX"/>
    <property type="match status" value="1"/>
</dbReference>
<dbReference type="AlphaFoldDB" id="A0A3S4FPA6"/>
<name>A0A3S4FPA6_SERRU</name>
<dbReference type="InterPro" id="IPR004360">
    <property type="entry name" value="Glyas_Fos-R_dOase_dom"/>
</dbReference>